<evidence type="ECO:0000256" key="10">
    <source>
        <dbReference type="ARBA" id="ARBA00023204"/>
    </source>
</evidence>
<evidence type="ECO:0000256" key="5">
    <source>
        <dbReference type="ARBA" id="ARBA00022801"/>
    </source>
</evidence>
<organism evidence="18 19">
    <name type="scientific">Lysinimonas soli</name>
    <dbReference type="NCBI Taxonomy" id="1074233"/>
    <lineage>
        <taxon>Bacteria</taxon>
        <taxon>Bacillati</taxon>
        <taxon>Actinomycetota</taxon>
        <taxon>Actinomycetes</taxon>
        <taxon>Micrococcales</taxon>
        <taxon>Microbacteriaceae</taxon>
        <taxon>Lysinimonas</taxon>
    </lineage>
</organism>
<comment type="caution">
    <text evidence="18">The sequence shown here is derived from an EMBL/GenBank/DDBJ whole genome shotgun (WGS) entry which is preliminary data.</text>
</comment>
<dbReference type="EMBL" id="JBHSMG010000001">
    <property type="protein sequence ID" value="MFC5501033.1"/>
    <property type="molecule type" value="Genomic_DNA"/>
</dbReference>
<evidence type="ECO:0000256" key="14">
    <source>
        <dbReference type="ARBA" id="ARBA00048988"/>
    </source>
</evidence>
<dbReference type="Pfam" id="PF12705">
    <property type="entry name" value="PDDEXK_1"/>
    <property type="match status" value="1"/>
</dbReference>
<protein>
    <recommendedName>
        <fullName evidence="13">DNA 3'-5' helicase</fullName>
        <ecNumber evidence="13">5.6.2.4</ecNumber>
    </recommendedName>
</protein>
<evidence type="ECO:0000256" key="12">
    <source>
        <dbReference type="ARBA" id="ARBA00034617"/>
    </source>
</evidence>
<dbReference type="Gene3D" id="3.40.50.300">
    <property type="entry name" value="P-loop containing nucleotide triphosphate hydrolases"/>
    <property type="match status" value="2"/>
</dbReference>
<keyword evidence="11" id="KW-0413">Isomerase</keyword>
<evidence type="ECO:0000256" key="4">
    <source>
        <dbReference type="ARBA" id="ARBA00022763"/>
    </source>
</evidence>
<keyword evidence="19" id="KW-1185">Reference proteome</keyword>
<keyword evidence="2" id="KW-0540">Nuclease</keyword>
<dbReference type="Proteomes" id="UP001596039">
    <property type="component" value="Unassembled WGS sequence"/>
</dbReference>
<evidence type="ECO:0000256" key="3">
    <source>
        <dbReference type="ARBA" id="ARBA00022741"/>
    </source>
</evidence>
<dbReference type="Gene3D" id="1.10.486.10">
    <property type="entry name" value="PCRA, domain 4"/>
    <property type="match status" value="1"/>
</dbReference>
<keyword evidence="10" id="KW-0234">DNA repair</keyword>
<dbReference type="PROSITE" id="PS51198">
    <property type="entry name" value="UVRD_HELICASE_ATP_BIND"/>
    <property type="match status" value="1"/>
</dbReference>
<evidence type="ECO:0000256" key="2">
    <source>
        <dbReference type="ARBA" id="ARBA00022722"/>
    </source>
</evidence>
<keyword evidence="6 15" id="KW-0347">Helicase</keyword>
<dbReference type="InterPro" id="IPR011335">
    <property type="entry name" value="Restrct_endonuc-II-like"/>
</dbReference>
<accession>A0ABW0NM54</accession>
<reference evidence="19" key="1">
    <citation type="journal article" date="2019" name="Int. J. Syst. Evol. Microbiol.">
        <title>The Global Catalogue of Microorganisms (GCM) 10K type strain sequencing project: providing services to taxonomists for standard genome sequencing and annotation.</title>
        <authorList>
            <consortium name="The Broad Institute Genomics Platform"/>
            <consortium name="The Broad Institute Genome Sequencing Center for Infectious Disease"/>
            <person name="Wu L."/>
            <person name="Ma J."/>
        </authorList>
    </citation>
    <scope>NUCLEOTIDE SEQUENCE [LARGE SCALE GENOMIC DNA]</scope>
    <source>
        <strain evidence="19">CGMCC 4.6997</strain>
    </source>
</reference>
<evidence type="ECO:0000259" key="16">
    <source>
        <dbReference type="PROSITE" id="PS51198"/>
    </source>
</evidence>
<dbReference type="Gene3D" id="3.90.320.10">
    <property type="match status" value="1"/>
</dbReference>
<name>A0ABW0NM54_9MICO</name>
<dbReference type="InterPro" id="IPR013986">
    <property type="entry name" value="DExx_box_DNA_helicase_dom_sf"/>
</dbReference>
<keyword evidence="7" id="KW-0269">Exonuclease</keyword>
<keyword evidence="8 15" id="KW-0067">ATP-binding</keyword>
<proteinExistence type="inferred from homology"/>
<dbReference type="InterPro" id="IPR027417">
    <property type="entry name" value="P-loop_NTPase"/>
</dbReference>
<evidence type="ECO:0000256" key="13">
    <source>
        <dbReference type="ARBA" id="ARBA00034808"/>
    </source>
</evidence>
<evidence type="ECO:0000313" key="19">
    <source>
        <dbReference type="Proteomes" id="UP001596039"/>
    </source>
</evidence>
<dbReference type="InterPro" id="IPR014016">
    <property type="entry name" value="UvrD-like_ATP-bd"/>
</dbReference>
<sequence>MSGIRFERTPPAGSHPVQLDPGQRVVVELPDGVCAAVLGAPGSGKTTTIVELVAQRIAPVGEGGRGWSPDDVLVLTSSRAAATRLRDRLALRIGVPSNGPLARTVSSFAFELVGAAARAAGAEPPRLVTAAEQDADIAAILDGHLESGTGPTWPAPLDPAVRRLRGFRTELRELMARATEYDVTPERLRELGVSTGRPTWVASADFIAEYLEIVASSRARQLDPAELARFAVAAIRDGGSGAQADDRVSRLRLVIVDDLQEATESTLAMLRALTGRGVAVIAFGDPDVAANAFRGGEPDALGRLSTVLGVAGLERIVLHTVHRQPGPLRALTSAATERIGTAAAGTQRRADAARAASSSPIPLARIEATSPAREWAAIARLLREEHLGREVPWSQLAVIVRSSAHAPGIARALALAEVPTRTAGGGVALRDETAARSLLSLVEVGLGRVELNAELAADLLLSPFGGLDALALRRLRLALRAEELAHGGSRTSSELLVEALAAPGRFVTIDSRPGRQAERLADTLAALRASEGSIEDLLWLAWDRSGLAKPWHDQALGSGPVAAEANRNLDAVVALFTAAKRFAERRPDSPAGEFLAEVIDAEVPEDVLTPRRNDDAVLVTTPSGAVGLEFRTVVVAALQDGVWPNLRARGSLLQPQKLLRALGHDRAAGEGTIDDRKLVLDDELRMFALAVSRASERVVLAAVANDDEARSVFFGLLPPETPLLDSSTRPPLSLRGFTGRLRRTLADPRSNRADAAGAASSLAALASLGLPGADPADWHGLEPISSTGALYEGETIPVSPSRIERLEDSPLDWFLETIAGSDSGVVAGVGTILHWAMETTDDPVVENLWSAVESRWGELVFESPWLAERQRKLARVFTEALADYLADFRREGKILVAAEGRFRLEYGEIEGAEPRDDGTPKPRVVVSGSIDRVERAADGTVVIVDLKTGRPITAAATIAAHPQLGAYQLAYAEGKFDEALGPHGEHAPGGAKLLYVREGKDGRRYRDGHQPPLDAEGLEAVRERIQQAAVLIAAAEFEGRLELEAFGGFGTTPRLRLHRVKAVSSD</sequence>
<dbReference type="GO" id="GO:0004386">
    <property type="term" value="F:helicase activity"/>
    <property type="evidence" value="ECO:0007669"/>
    <property type="project" value="UniProtKB-KW"/>
</dbReference>
<dbReference type="RefSeq" id="WP_386738639.1">
    <property type="nucleotide sequence ID" value="NZ_JBHSMG010000001.1"/>
</dbReference>
<evidence type="ECO:0000256" key="15">
    <source>
        <dbReference type="PROSITE-ProRule" id="PRU00560"/>
    </source>
</evidence>
<dbReference type="EC" id="5.6.2.4" evidence="13"/>
<evidence type="ECO:0000256" key="7">
    <source>
        <dbReference type="ARBA" id="ARBA00022839"/>
    </source>
</evidence>
<keyword evidence="3 15" id="KW-0547">Nucleotide-binding</keyword>
<dbReference type="PROSITE" id="PS51217">
    <property type="entry name" value="UVRD_HELICASE_CTER"/>
    <property type="match status" value="1"/>
</dbReference>
<dbReference type="SUPFAM" id="SSF52980">
    <property type="entry name" value="Restriction endonuclease-like"/>
    <property type="match status" value="1"/>
</dbReference>
<feature type="domain" description="UvrD-like helicase ATP-binding" evidence="16">
    <location>
        <begin position="18"/>
        <end position="325"/>
    </location>
</feature>
<evidence type="ECO:0000259" key="17">
    <source>
        <dbReference type="PROSITE" id="PS51217"/>
    </source>
</evidence>
<dbReference type="InterPro" id="IPR014017">
    <property type="entry name" value="DNA_helicase_UvrD-like_C"/>
</dbReference>
<evidence type="ECO:0000256" key="8">
    <source>
        <dbReference type="ARBA" id="ARBA00022840"/>
    </source>
</evidence>
<keyword evidence="5 15" id="KW-0378">Hydrolase</keyword>
<evidence type="ECO:0000313" key="18">
    <source>
        <dbReference type="EMBL" id="MFC5501033.1"/>
    </source>
</evidence>
<dbReference type="PANTHER" id="PTHR11070">
    <property type="entry name" value="UVRD / RECB / PCRA DNA HELICASE FAMILY MEMBER"/>
    <property type="match status" value="1"/>
</dbReference>
<feature type="domain" description="UvrD-like helicase C-terminal" evidence="17">
    <location>
        <begin position="329"/>
        <end position="627"/>
    </location>
</feature>
<gene>
    <name evidence="18" type="ORF">ACFPJ4_02130</name>
</gene>
<evidence type="ECO:0000256" key="9">
    <source>
        <dbReference type="ARBA" id="ARBA00023125"/>
    </source>
</evidence>
<dbReference type="PANTHER" id="PTHR11070:SF59">
    <property type="entry name" value="DNA 3'-5' HELICASE"/>
    <property type="match status" value="1"/>
</dbReference>
<dbReference type="Pfam" id="PF00580">
    <property type="entry name" value="UvrD-helicase"/>
    <property type="match status" value="1"/>
</dbReference>
<evidence type="ECO:0000256" key="6">
    <source>
        <dbReference type="ARBA" id="ARBA00022806"/>
    </source>
</evidence>
<dbReference type="Gene3D" id="1.10.10.160">
    <property type="match status" value="1"/>
</dbReference>
<comment type="catalytic activity">
    <reaction evidence="14">
        <text>ATP + H2O = ADP + phosphate + H(+)</text>
        <dbReference type="Rhea" id="RHEA:13065"/>
        <dbReference type="ChEBI" id="CHEBI:15377"/>
        <dbReference type="ChEBI" id="CHEBI:15378"/>
        <dbReference type="ChEBI" id="CHEBI:30616"/>
        <dbReference type="ChEBI" id="CHEBI:43474"/>
        <dbReference type="ChEBI" id="CHEBI:456216"/>
        <dbReference type="EC" id="5.6.2.4"/>
    </reaction>
</comment>
<dbReference type="InterPro" id="IPR000212">
    <property type="entry name" value="DNA_helicase_UvrD/REP"/>
</dbReference>
<comment type="similarity">
    <text evidence="1">Belongs to the helicase family. UvrD subfamily.</text>
</comment>
<dbReference type="SUPFAM" id="SSF52540">
    <property type="entry name" value="P-loop containing nucleoside triphosphate hydrolases"/>
    <property type="match status" value="1"/>
</dbReference>
<evidence type="ECO:0000256" key="11">
    <source>
        <dbReference type="ARBA" id="ARBA00023235"/>
    </source>
</evidence>
<feature type="binding site" evidence="15">
    <location>
        <begin position="39"/>
        <end position="46"/>
    </location>
    <ligand>
        <name>ATP</name>
        <dbReference type="ChEBI" id="CHEBI:30616"/>
    </ligand>
</feature>
<keyword evidence="9" id="KW-0238">DNA-binding</keyword>
<dbReference type="InterPro" id="IPR038726">
    <property type="entry name" value="PDDEXK_AddAB-type"/>
</dbReference>
<keyword evidence="4" id="KW-0227">DNA damage</keyword>
<comment type="catalytic activity">
    <reaction evidence="12">
        <text>Couples ATP hydrolysis with the unwinding of duplex DNA by translocating in the 3'-5' direction.</text>
        <dbReference type="EC" id="5.6.2.4"/>
    </reaction>
</comment>
<evidence type="ECO:0000256" key="1">
    <source>
        <dbReference type="ARBA" id="ARBA00009922"/>
    </source>
</evidence>
<dbReference type="InterPro" id="IPR011604">
    <property type="entry name" value="PDDEXK-like_dom_sf"/>
</dbReference>